<evidence type="ECO:0000313" key="2">
    <source>
        <dbReference type="EMBL" id="CAF3423774.1"/>
    </source>
</evidence>
<comment type="caution">
    <text evidence="2">The sequence shown here is derived from an EMBL/GenBank/DDBJ whole genome shotgun (WGS) entry which is preliminary data.</text>
</comment>
<sequence>MNASLSQLPPEIIHRIFDHCDTQTLLRSIRPASKYLSDLVTSYDRFELDLRLTTKAKLKVIHRFVQPERVSLMTNITEHTLKRFMLFFDIRQFSRLRSLAFTDITHKQLQHFFEQLTTDSVTSVSLDLQPDESSIASTLISLLVDTHCPRPPSASDETYIPKRIKYSHSFRLQFLKIRKCSMDDYISILVNFPQLRTIHMMDCIVQDASGMTDSTFSTFTHTCLKSLTITKCTFSLQQMETILSLTPSLLHLTLSNSKECDFAYSFNAGDLEQLIHARLPRLARFDFFLSASDATHDIQSLQSVIESFETPFWRQITNCSVRAAYFLVQQFLAIYTAYIPMVESNQQTRVEYSCMDTSPHLTARSIQMLFDPKEQVVRAFSSTLHFN</sequence>
<dbReference type="Gene3D" id="3.80.10.10">
    <property type="entry name" value="Ribonuclease Inhibitor"/>
    <property type="match status" value="1"/>
</dbReference>
<reference evidence="2" key="1">
    <citation type="submission" date="2021-02" db="EMBL/GenBank/DDBJ databases">
        <authorList>
            <person name="Nowell W R."/>
        </authorList>
    </citation>
    <scope>NUCLEOTIDE SEQUENCE</scope>
</reference>
<dbReference type="SUPFAM" id="SSF52047">
    <property type="entry name" value="RNI-like"/>
    <property type="match status" value="1"/>
</dbReference>
<gene>
    <name evidence="2" type="ORF">KIK155_LOCUS10191</name>
</gene>
<feature type="domain" description="F-box" evidence="1">
    <location>
        <begin position="2"/>
        <end position="50"/>
    </location>
</feature>
<dbReference type="SUPFAM" id="SSF81383">
    <property type="entry name" value="F-box domain"/>
    <property type="match status" value="1"/>
</dbReference>
<dbReference type="InterPro" id="IPR032675">
    <property type="entry name" value="LRR_dom_sf"/>
</dbReference>
<dbReference type="Pfam" id="PF00646">
    <property type="entry name" value="F-box"/>
    <property type="match status" value="1"/>
</dbReference>
<protein>
    <recommendedName>
        <fullName evidence="1">F-box domain-containing protein</fullName>
    </recommendedName>
</protein>
<proteinExistence type="predicted"/>
<dbReference type="Proteomes" id="UP000663865">
    <property type="component" value="Unassembled WGS sequence"/>
</dbReference>
<dbReference type="EMBL" id="CAJNYV010001467">
    <property type="protein sequence ID" value="CAF3423774.1"/>
    <property type="molecule type" value="Genomic_DNA"/>
</dbReference>
<evidence type="ECO:0000259" key="1">
    <source>
        <dbReference type="PROSITE" id="PS50181"/>
    </source>
</evidence>
<accession>A0A818BUZ2</accession>
<dbReference type="AlphaFoldDB" id="A0A818BUZ2"/>
<dbReference type="InterPro" id="IPR036047">
    <property type="entry name" value="F-box-like_dom_sf"/>
</dbReference>
<organism evidence="2 3">
    <name type="scientific">Rotaria socialis</name>
    <dbReference type="NCBI Taxonomy" id="392032"/>
    <lineage>
        <taxon>Eukaryota</taxon>
        <taxon>Metazoa</taxon>
        <taxon>Spiralia</taxon>
        <taxon>Gnathifera</taxon>
        <taxon>Rotifera</taxon>
        <taxon>Eurotatoria</taxon>
        <taxon>Bdelloidea</taxon>
        <taxon>Philodinida</taxon>
        <taxon>Philodinidae</taxon>
        <taxon>Rotaria</taxon>
    </lineage>
</organism>
<evidence type="ECO:0000313" key="3">
    <source>
        <dbReference type="Proteomes" id="UP000663865"/>
    </source>
</evidence>
<name>A0A818BUZ2_9BILA</name>
<dbReference type="PROSITE" id="PS50181">
    <property type="entry name" value="FBOX"/>
    <property type="match status" value="1"/>
</dbReference>
<dbReference type="InterPro" id="IPR001810">
    <property type="entry name" value="F-box_dom"/>
</dbReference>